<dbReference type="Pfam" id="PF07993">
    <property type="entry name" value="NAD_binding_4"/>
    <property type="match status" value="1"/>
</dbReference>
<dbReference type="GO" id="GO:0035336">
    <property type="term" value="P:long-chain fatty-acyl-CoA metabolic process"/>
    <property type="evidence" value="ECO:0007669"/>
    <property type="project" value="TreeGrafter"/>
</dbReference>
<dbReference type="InterPro" id="IPR013120">
    <property type="entry name" value="FAR_NAD-bd"/>
</dbReference>
<dbReference type="AlphaFoldDB" id="A0AAN0T2S1"/>
<proteinExistence type="predicted"/>
<dbReference type="RefSeq" id="WP_014097329.1">
    <property type="nucleotide sequence ID" value="NZ_CP010525.1"/>
</dbReference>
<reference evidence="3" key="1">
    <citation type="submission" date="2015-01" db="EMBL/GenBank/DDBJ databases">
        <title>Comparative genome analysis of Bacillus coagulans HM-08, Clostridium butyricum HM-68, Bacillus subtilis HM-66 and Bacillus paralicheniformis BL-09.</title>
        <authorList>
            <person name="Zhang H."/>
        </authorList>
    </citation>
    <scope>NUCLEOTIDE SEQUENCE [LARGE SCALE GENOMIC DNA]</scope>
    <source>
        <strain evidence="3">HM-08</strain>
    </source>
</reference>
<accession>A0AAN0T2S1</accession>
<dbReference type="InterPro" id="IPR026055">
    <property type="entry name" value="FAR"/>
</dbReference>
<evidence type="ECO:0000313" key="3">
    <source>
        <dbReference type="Proteomes" id="UP000032024"/>
    </source>
</evidence>
<dbReference type="EMBL" id="CP010525">
    <property type="protein sequence ID" value="AJO21712.1"/>
    <property type="molecule type" value="Genomic_DNA"/>
</dbReference>
<dbReference type="PANTHER" id="PTHR11011">
    <property type="entry name" value="MALE STERILITY PROTEIN 2-RELATED"/>
    <property type="match status" value="1"/>
</dbReference>
<organism evidence="2 3">
    <name type="scientific">Heyndrickxia coagulans</name>
    <name type="common">Weizmannia coagulans</name>
    <dbReference type="NCBI Taxonomy" id="1398"/>
    <lineage>
        <taxon>Bacteria</taxon>
        <taxon>Bacillati</taxon>
        <taxon>Bacillota</taxon>
        <taxon>Bacilli</taxon>
        <taxon>Bacillales</taxon>
        <taxon>Bacillaceae</taxon>
        <taxon>Heyndrickxia</taxon>
    </lineage>
</organism>
<feature type="domain" description="Thioester reductase (TE)" evidence="1">
    <location>
        <begin position="8"/>
        <end position="243"/>
    </location>
</feature>
<dbReference type="SUPFAM" id="SSF51735">
    <property type="entry name" value="NAD(P)-binding Rossmann-fold domains"/>
    <property type="match status" value="1"/>
</dbReference>
<evidence type="ECO:0000313" key="2">
    <source>
        <dbReference type="EMBL" id="AJO21712.1"/>
    </source>
</evidence>
<dbReference type="CDD" id="cd05263">
    <property type="entry name" value="MupV_like_SDR_e"/>
    <property type="match status" value="1"/>
</dbReference>
<dbReference type="Gene3D" id="3.40.50.720">
    <property type="entry name" value="NAD(P)-binding Rossmann-like Domain"/>
    <property type="match status" value="1"/>
</dbReference>
<name>A0AAN0T2S1_HEYCO</name>
<gene>
    <name evidence="2" type="ORF">SB48_HM08orf01413</name>
</gene>
<dbReference type="GO" id="GO:0080019">
    <property type="term" value="F:alcohol-forming very long-chain fatty acyl-CoA reductase activity"/>
    <property type="evidence" value="ECO:0007669"/>
    <property type="project" value="InterPro"/>
</dbReference>
<evidence type="ECO:0000259" key="1">
    <source>
        <dbReference type="Pfam" id="PF07993"/>
    </source>
</evidence>
<dbReference type="Proteomes" id="UP000032024">
    <property type="component" value="Chromosome"/>
</dbReference>
<sequence>MKNIYFFTGFPGFIASSLIRRMAQLDYPAGHIYLLVLPAMRQKAEAEIGGICKKAENISKEQFTVIEGDITKEGLSIEEGMRFKLAEEVTHVFHLAAIYDLAVKRDIAWRVNVTGTENVNQWVKTLKALKRYVYFSTAYVSGKREGRIYEHELDMGQTFKNHYEESKFEAEKRVRDIMGEVPVTVIRPGIVKGHSKTGETIKFDGIYFLLNTLTKFKIFPVIPYFGEGTAEGNFVPVDYIFDATLYLAHAHAETGKTYHLTDPHSYRMRELYKMVMEAYLGRKPHGTIPLSVMEWLFSIKAFRKWLNAEREALEYFTCKAEYDCSTAQKDLEGSGISCPDFKETLPAMVRFYEAHKDDRDKQLKIV</sequence>
<dbReference type="PANTHER" id="PTHR11011:SF45">
    <property type="entry name" value="FATTY ACYL-COA REDUCTASE CG8306-RELATED"/>
    <property type="match status" value="1"/>
</dbReference>
<dbReference type="InterPro" id="IPR036291">
    <property type="entry name" value="NAD(P)-bd_dom_sf"/>
</dbReference>
<keyword evidence="3" id="KW-1185">Reference proteome</keyword>
<protein>
    <submittedName>
        <fullName evidence="2">Male sterility domain-containing protein</fullName>
    </submittedName>
</protein>